<evidence type="ECO:0000313" key="1">
    <source>
        <dbReference type="EMBL" id="KAG5926664.1"/>
    </source>
</evidence>
<protein>
    <recommendedName>
        <fullName evidence="3">Heterokaryon incompatibility domain-containing protein</fullName>
    </recommendedName>
</protein>
<keyword evidence="2" id="KW-1185">Reference proteome</keyword>
<evidence type="ECO:0000313" key="2">
    <source>
        <dbReference type="Proteomes" id="UP000811619"/>
    </source>
</evidence>
<name>A0A8K0NH33_9HYPO</name>
<evidence type="ECO:0008006" key="3">
    <source>
        <dbReference type="Google" id="ProtNLM"/>
    </source>
</evidence>
<comment type="caution">
    <text evidence="1">The sequence shown here is derived from an EMBL/GenBank/DDBJ whole genome shotgun (WGS) entry which is preliminary data.</text>
</comment>
<accession>A0A8K0NH33</accession>
<dbReference type="AlphaFoldDB" id="A0A8K0NH33"/>
<proteinExistence type="predicted"/>
<gene>
    <name evidence="1" type="ORF">E4U42_003056</name>
</gene>
<dbReference type="OrthoDB" id="2426273at2759"/>
<dbReference type="PANTHER" id="PTHR39596">
    <property type="match status" value="1"/>
</dbReference>
<reference evidence="1" key="1">
    <citation type="journal article" date="2020" name="bioRxiv">
        <title>Whole genome comparisons of ergot fungi reveals the divergence and evolution of species within the genus Claviceps are the result of varying mechanisms driving genome evolution and host range expansion.</title>
        <authorList>
            <person name="Wyka S.A."/>
            <person name="Mondo S.J."/>
            <person name="Liu M."/>
            <person name="Dettman J."/>
            <person name="Nalam V."/>
            <person name="Broders K.D."/>
        </authorList>
    </citation>
    <scope>NUCLEOTIDE SEQUENCE</scope>
    <source>
        <strain evidence="1">CCC 489</strain>
    </source>
</reference>
<dbReference type="Proteomes" id="UP000811619">
    <property type="component" value="Unassembled WGS sequence"/>
</dbReference>
<organism evidence="1 2">
    <name type="scientific">Claviceps africana</name>
    <dbReference type="NCBI Taxonomy" id="83212"/>
    <lineage>
        <taxon>Eukaryota</taxon>
        <taxon>Fungi</taxon>
        <taxon>Dikarya</taxon>
        <taxon>Ascomycota</taxon>
        <taxon>Pezizomycotina</taxon>
        <taxon>Sordariomycetes</taxon>
        <taxon>Hypocreomycetidae</taxon>
        <taxon>Hypocreales</taxon>
        <taxon>Clavicipitaceae</taxon>
        <taxon>Claviceps</taxon>
    </lineage>
</organism>
<sequence length="568" mass="64372">MSATTSETKTQAKERCGRIEKVLLENWIGPHRAHICSINEFRHWQVGEVEALFQLLPPLKDRKLSPHGPEFRNPPHGKQRWKELAMKSAMIGAVDVLAVAASPLAVFSKTVRNEALPQLVKFNYEAIGSSFFVKCPLDLLRQAVDVGMAVCVNRWGQFSIRGGGYAAISHVWVETMGFEFNDEKLEQDERGINYAHFGRIISTAVKSSGYEWFWLDLLAVPQIGGDEKEASMLRDLKTNVINSLIHVYRNADAVIILDSLTLQLPSVDACVVAALLSCGRWLTRMWTYQEVKLARKAHVVTKTGTIDFRAMVEALESREKQSDVAHRYWHEIHLKFARLLPSDPRGVSLADVAFCCSDRNTENDIDYARSVFALLDLQWVPGWDYEDAILHIIKSRPQGAARIANLQGRRGLPPPYSWAPRYLARLTGVIMDDYTATEDGLRGWWTTFAVRRIIRHGPNTKETKLIFHMELLNRRGEPFEMWSELPYYWSDQLDEWLEKAVPSGTARLLCARVPENLLLDHPPVVMLMVVGGEAEPFGAHVGTVVGTTEMNDPDVTELDGERWEWLLA</sequence>
<dbReference type="EMBL" id="SRPY01000246">
    <property type="protein sequence ID" value="KAG5926664.1"/>
    <property type="molecule type" value="Genomic_DNA"/>
</dbReference>
<dbReference type="PANTHER" id="PTHR39596:SF4">
    <property type="entry name" value="HET DOMAIN PROTEIN (AFU_ORTHOLOGUE AFUA_3G03140)-RELATED"/>
    <property type="match status" value="1"/>
</dbReference>